<dbReference type="AlphaFoldDB" id="A0A1M6S6F0"/>
<proteinExistence type="predicted"/>
<evidence type="ECO:0000313" key="2">
    <source>
        <dbReference type="Proteomes" id="UP000184275"/>
    </source>
</evidence>
<sequence length="173" mass="19952">MTEEVKITESGMTFVLPKEKLFYIEPYAQQNDFKLKTVEFVWWENNEMRFIEAKSSAPNAKSGNSALPEYISTISEKWINSIHIAASKFLGVLPGESNNLKNWGNIRLKLYLVLGTNANGQNFRKEWLPDLQNAFNMNGNLKSWRKVWSPKDANWIKVVNEEMARKIGILPAR</sequence>
<dbReference type="RefSeq" id="WP_073302919.1">
    <property type="nucleotide sequence ID" value="NZ_FRAW01000005.1"/>
</dbReference>
<evidence type="ECO:0000313" key="1">
    <source>
        <dbReference type="EMBL" id="SHK40270.1"/>
    </source>
</evidence>
<reference evidence="2" key="1">
    <citation type="submission" date="2016-11" db="EMBL/GenBank/DDBJ databases">
        <authorList>
            <person name="Varghese N."/>
            <person name="Submissions S."/>
        </authorList>
    </citation>
    <scope>NUCLEOTIDE SEQUENCE [LARGE SCALE GENOMIC DNA]</scope>
    <source>
        <strain evidence="2">UWOS</strain>
    </source>
</reference>
<keyword evidence="2" id="KW-1185">Reference proteome</keyword>
<accession>A0A1M6S6F0</accession>
<organism evidence="1 2">
    <name type="scientific">Fibrobacter intestinalis</name>
    <dbReference type="NCBI Taxonomy" id="28122"/>
    <lineage>
        <taxon>Bacteria</taxon>
        <taxon>Pseudomonadati</taxon>
        <taxon>Fibrobacterota</taxon>
        <taxon>Fibrobacteria</taxon>
        <taxon>Fibrobacterales</taxon>
        <taxon>Fibrobacteraceae</taxon>
        <taxon>Fibrobacter</taxon>
    </lineage>
</organism>
<name>A0A1M6S6F0_9BACT</name>
<gene>
    <name evidence="1" type="ORF">SAMN05720469_10554</name>
</gene>
<dbReference type="Proteomes" id="UP000184275">
    <property type="component" value="Unassembled WGS sequence"/>
</dbReference>
<dbReference type="EMBL" id="FRAW01000005">
    <property type="protein sequence ID" value="SHK40270.1"/>
    <property type="molecule type" value="Genomic_DNA"/>
</dbReference>
<protein>
    <submittedName>
        <fullName evidence="1">Uncharacterized protein</fullName>
    </submittedName>
</protein>